<organism evidence="1 2">
    <name type="scientific">Neolamprologus brichardi</name>
    <name type="common">Fairy cichlid</name>
    <name type="synonym">Lamprologus brichardi</name>
    <dbReference type="NCBI Taxonomy" id="32507"/>
    <lineage>
        <taxon>Eukaryota</taxon>
        <taxon>Metazoa</taxon>
        <taxon>Chordata</taxon>
        <taxon>Craniata</taxon>
        <taxon>Vertebrata</taxon>
        <taxon>Euteleostomi</taxon>
        <taxon>Actinopterygii</taxon>
        <taxon>Neopterygii</taxon>
        <taxon>Teleostei</taxon>
        <taxon>Neoteleostei</taxon>
        <taxon>Acanthomorphata</taxon>
        <taxon>Ovalentaria</taxon>
        <taxon>Cichlomorphae</taxon>
        <taxon>Cichliformes</taxon>
        <taxon>Cichlidae</taxon>
        <taxon>African cichlids</taxon>
        <taxon>Pseudocrenilabrinae</taxon>
        <taxon>Lamprologini</taxon>
        <taxon>Neolamprologus</taxon>
    </lineage>
</organism>
<evidence type="ECO:0000313" key="2">
    <source>
        <dbReference type="Proteomes" id="UP000261580"/>
    </source>
</evidence>
<proteinExistence type="predicted"/>
<evidence type="ECO:0000313" key="1">
    <source>
        <dbReference type="Ensembl" id="ENSNBRP00000024452.1"/>
    </source>
</evidence>
<reference evidence="1" key="1">
    <citation type="submission" date="2025-08" db="UniProtKB">
        <authorList>
            <consortium name="Ensembl"/>
        </authorList>
    </citation>
    <scope>IDENTIFICATION</scope>
</reference>
<keyword evidence="2" id="KW-1185">Reference proteome</keyword>
<dbReference type="Proteomes" id="UP000261580">
    <property type="component" value="Unassembled WGS sequence"/>
</dbReference>
<protein>
    <submittedName>
        <fullName evidence="1">Uncharacterized protein</fullName>
    </submittedName>
</protein>
<name>A0A3Q4I2U0_NEOBR</name>
<dbReference type="AlphaFoldDB" id="A0A3Q4I2U0"/>
<dbReference type="Ensembl" id="ENSNBRT00000025095.1">
    <property type="protein sequence ID" value="ENSNBRP00000024452.1"/>
    <property type="gene ID" value="ENSNBRG00000018702.1"/>
</dbReference>
<accession>A0A3Q4I2U0</accession>
<sequence>VVYKFQGQDYTNGGKKKIQTKQQLLCGGLQISQKDISATQNITQVGNIALMRRLQLLIYRNNGAVNRNLFLKLLELKIENQHSVAFPHKECKKEVFKELHSARPPGIHISPEYLKHKNILGDIKGVDEIKVSGVVVLQHFTPC</sequence>
<reference evidence="1" key="2">
    <citation type="submission" date="2025-09" db="UniProtKB">
        <authorList>
            <consortium name="Ensembl"/>
        </authorList>
    </citation>
    <scope>IDENTIFICATION</scope>
</reference>